<dbReference type="AlphaFoldDB" id="A0A4X2KWW1"/>
<reference evidence="2" key="3">
    <citation type="submission" date="2025-09" db="UniProtKB">
        <authorList>
            <consortium name="Ensembl"/>
        </authorList>
    </citation>
    <scope>IDENTIFICATION</scope>
</reference>
<dbReference type="STRING" id="29139.ENSVURP00010016759"/>
<evidence type="ECO:0000256" key="1">
    <source>
        <dbReference type="SAM" id="Phobius"/>
    </source>
</evidence>
<evidence type="ECO:0000313" key="3">
    <source>
        <dbReference type="Proteomes" id="UP000314987"/>
    </source>
</evidence>
<sequence length="145" mass="16232">VQGQKRNICDFYNLEPDSRNITNSMTFSTKSSNQNFIIFLIKVQAAIIGNKGSDFFAVLNQLGSHTLPDGRIRLVGFHTKFFQDNLFYMRCSPKWVGLQGSAQISFLLLFVMPLLVSPVASELSSSTKTMALTHPAAVQAERKER</sequence>
<dbReference type="Ensembl" id="ENSVURT00010019050.1">
    <property type="protein sequence ID" value="ENSVURP00010016759.1"/>
    <property type="gene ID" value="ENSVURG00010012839.1"/>
</dbReference>
<keyword evidence="3" id="KW-1185">Reference proteome</keyword>
<feature type="transmembrane region" description="Helical" evidence="1">
    <location>
        <begin position="95"/>
        <end position="116"/>
    </location>
</feature>
<proteinExistence type="predicted"/>
<dbReference type="GeneTree" id="ENSGT00990000205202"/>
<protein>
    <submittedName>
        <fullName evidence="2">Uncharacterized protein</fullName>
    </submittedName>
</protein>
<keyword evidence="1" id="KW-0812">Transmembrane</keyword>
<accession>A0A4X2KWW1</accession>
<keyword evidence="1" id="KW-0472">Membrane</keyword>
<organism evidence="2 3">
    <name type="scientific">Vombatus ursinus</name>
    <name type="common">Common wombat</name>
    <dbReference type="NCBI Taxonomy" id="29139"/>
    <lineage>
        <taxon>Eukaryota</taxon>
        <taxon>Metazoa</taxon>
        <taxon>Chordata</taxon>
        <taxon>Craniata</taxon>
        <taxon>Vertebrata</taxon>
        <taxon>Euteleostomi</taxon>
        <taxon>Mammalia</taxon>
        <taxon>Metatheria</taxon>
        <taxon>Diprotodontia</taxon>
        <taxon>Vombatidae</taxon>
        <taxon>Vombatus</taxon>
    </lineage>
</organism>
<reference evidence="3" key="1">
    <citation type="submission" date="2018-12" db="EMBL/GenBank/DDBJ databases">
        <authorList>
            <person name="Yazar S."/>
        </authorList>
    </citation>
    <scope>NUCLEOTIDE SEQUENCE [LARGE SCALE GENOMIC DNA]</scope>
</reference>
<keyword evidence="1" id="KW-1133">Transmembrane helix</keyword>
<name>A0A4X2KWW1_VOMUR</name>
<dbReference type="Proteomes" id="UP000314987">
    <property type="component" value="Unassembled WGS sequence"/>
</dbReference>
<dbReference type="OMA" id="WVAITSW"/>
<evidence type="ECO:0000313" key="2">
    <source>
        <dbReference type="Ensembl" id="ENSVURP00010016759.1"/>
    </source>
</evidence>
<reference evidence="2" key="2">
    <citation type="submission" date="2025-08" db="UniProtKB">
        <authorList>
            <consortium name="Ensembl"/>
        </authorList>
    </citation>
    <scope>IDENTIFICATION</scope>
</reference>